<dbReference type="PANTHER" id="PTHR42901">
    <property type="entry name" value="ALCOHOL DEHYDROGENASE"/>
    <property type="match status" value="1"/>
</dbReference>
<dbReference type="VEuPathDB" id="FungiDB:PGUG_05254"/>
<evidence type="ECO:0000313" key="6">
    <source>
        <dbReference type="Proteomes" id="UP000001997"/>
    </source>
</evidence>
<protein>
    <recommendedName>
        <fullName evidence="7">Oxidoreductase</fullName>
    </recommendedName>
</protein>
<dbReference type="RefSeq" id="XP_001482234.2">
    <property type="nucleotide sequence ID" value="XM_001482184.1"/>
</dbReference>
<dbReference type="OrthoDB" id="6251714at2759"/>
<name>A5DPQ3_PICGU</name>
<dbReference type="InterPro" id="IPR036291">
    <property type="entry name" value="NAD(P)-bd_dom_sf"/>
</dbReference>
<dbReference type="eggNOG" id="KOG1205">
    <property type="taxonomic scope" value="Eukaryota"/>
</dbReference>
<evidence type="ECO:0000256" key="1">
    <source>
        <dbReference type="ARBA" id="ARBA00006484"/>
    </source>
</evidence>
<evidence type="ECO:0000256" key="2">
    <source>
        <dbReference type="ARBA" id="ARBA00022857"/>
    </source>
</evidence>
<dbReference type="InParanoid" id="A5DPQ3"/>
<gene>
    <name evidence="5" type="ORF">PGUG_05254</name>
</gene>
<evidence type="ECO:0000256" key="4">
    <source>
        <dbReference type="RuleBase" id="RU000363"/>
    </source>
</evidence>
<proteinExistence type="inferred from homology"/>
<dbReference type="PANTHER" id="PTHR42901:SF1">
    <property type="entry name" value="ALCOHOL DEHYDROGENASE"/>
    <property type="match status" value="1"/>
</dbReference>
<keyword evidence="3" id="KW-0560">Oxidoreductase</keyword>
<reference evidence="5 6" key="1">
    <citation type="journal article" date="2009" name="Nature">
        <title>Evolution of pathogenicity and sexual reproduction in eight Candida genomes.</title>
        <authorList>
            <person name="Butler G."/>
            <person name="Rasmussen M.D."/>
            <person name="Lin M.F."/>
            <person name="Santos M.A."/>
            <person name="Sakthikumar S."/>
            <person name="Munro C.A."/>
            <person name="Rheinbay E."/>
            <person name="Grabherr M."/>
            <person name="Forche A."/>
            <person name="Reedy J.L."/>
            <person name="Agrafioti I."/>
            <person name="Arnaud M.B."/>
            <person name="Bates S."/>
            <person name="Brown A.J."/>
            <person name="Brunke S."/>
            <person name="Costanzo M.C."/>
            <person name="Fitzpatrick D.A."/>
            <person name="de Groot P.W."/>
            <person name="Harris D."/>
            <person name="Hoyer L.L."/>
            <person name="Hube B."/>
            <person name="Klis F.M."/>
            <person name="Kodira C."/>
            <person name="Lennard N."/>
            <person name="Logue M.E."/>
            <person name="Martin R."/>
            <person name="Neiman A.M."/>
            <person name="Nikolaou E."/>
            <person name="Quail M.A."/>
            <person name="Quinn J."/>
            <person name="Santos M.C."/>
            <person name="Schmitzberger F.F."/>
            <person name="Sherlock G."/>
            <person name="Shah P."/>
            <person name="Silverstein K.A."/>
            <person name="Skrzypek M.S."/>
            <person name="Soll D."/>
            <person name="Staggs R."/>
            <person name="Stansfield I."/>
            <person name="Stumpf M.P."/>
            <person name="Sudbery P.E."/>
            <person name="Srikantha T."/>
            <person name="Zeng Q."/>
            <person name="Berman J."/>
            <person name="Berriman M."/>
            <person name="Heitman J."/>
            <person name="Gow N.A."/>
            <person name="Lorenz M.C."/>
            <person name="Birren B.W."/>
            <person name="Kellis M."/>
            <person name="Cuomo C.A."/>
        </authorList>
    </citation>
    <scope>NUCLEOTIDE SEQUENCE [LARGE SCALE GENOMIC DNA]</scope>
    <source>
        <strain evidence="6">ATCC 6260 / CBS 566 / DSM 6381 / JCM 1539 / NBRC 10279 / NRRL Y-324</strain>
    </source>
</reference>
<organism evidence="5 6">
    <name type="scientific">Meyerozyma guilliermondii (strain ATCC 6260 / CBS 566 / DSM 6381 / JCM 1539 / NBRC 10279 / NRRL Y-324)</name>
    <name type="common">Yeast</name>
    <name type="synonym">Candida guilliermondii</name>
    <dbReference type="NCBI Taxonomy" id="294746"/>
    <lineage>
        <taxon>Eukaryota</taxon>
        <taxon>Fungi</taxon>
        <taxon>Dikarya</taxon>
        <taxon>Ascomycota</taxon>
        <taxon>Saccharomycotina</taxon>
        <taxon>Pichiomycetes</taxon>
        <taxon>Debaryomycetaceae</taxon>
        <taxon>Meyerozyma</taxon>
    </lineage>
</organism>
<dbReference type="SUPFAM" id="SSF51735">
    <property type="entry name" value="NAD(P)-binding Rossmann-fold domains"/>
    <property type="match status" value="1"/>
</dbReference>
<dbReference type="PRINTS" id="PR00080">
    <property type="entry name" value="SDRFAMILY"/>
</dbReference>
<dbReference type="Proteomes" id="UP000001997">
    <property type="component" value="Unassembled WGS sequence"/>
</dbReference>
<dbReference type="InterPro" id="IPR002347">
    <property type="entry name" value="SDR_fam"/>
</dbReference>
<dbReference type="InterPro" id="IPR020904">
    <property type="entry name" value="Sc_DH/Rdtase_CS"/>
</dbReference>
<sequence length="296" mass="31604">MCLLPAGSTVLCHHPVVSVEIKSSIFMSFGAKAAERLANKIILITGASSGIGEATAREFAAAANGKISLILTARREDKLKSLSQQLSLIYPQIKIHSARLDVSEFSSLKPFITGLPKDFASIDVLVNNAGKALGRANVGEISQEEINGMFHTNVLGLINLTQEVLPIFKKKNAGDIVNIGSVAGREPYPGGAVYCASKAAVNYFSHSLRKETINSKIRVMEVDPGAVETEFSLVRFGGDAEAAKKVYEGTEPLGPEDIAEIIVFAVSRKAKTVIAETLVFPTHQAGAVHVHRGPLE</sequence>
<dbReference type="FunFam" id="3.40.50.720:FF:000047">
    <property type="entry name" value="NADP-dependent L-serine/L-allo-threonine dehydrogenase"/>
    <property type="match status" value="1"/>
</dbReference>
<dbReference type="AlphaFoldDB" id="A5DPQ3"/>
<evidence type="ECO:0000313" key="5">
    <source>
        <dbReference type="EMBL" id="EDK41156.2"/>
    </source>
</evidence>
<dbReference type="HOGENOM" id="CLU_010194_2_10_1"/>
<dbReference type="STRING" id="294746.A5DPQ3"/>
<dbReference type="GeneID" id="5124175"/>
<dbReference type="PROSITE" id="PS00061">
    <property type="entry name" value="ADH_SHORT"/>
    <property type="match status" value="1"/>
</dbReference>
<dbReference type="PRINTS" id="PR00081">
    <property type="entry name" value="GDHRDH"/>
</dbReference>
<dbReference type="OMA" id="WRWMWET"/>
<dbReference type="FunCoup" id="A5DPQ3">
    <property type="interactions" value="537"/>
</dbReference>
<dbReference type="Gene3D" id="3.40.50.720">
    <property type="entry name" value="NAD(P)-binding Rossmann-like Domain"/>
    <property type="match status" value="1"/>
</dbReference>
<accession>A5DPQ3</accession>
<keyword evidence="6" id="KW-1185">Reference proteome</keyword>
<comment type="similarity">
    <text evidence="1 4">Belongs to the short-chain dehydrogenases/reductases (SDR) family.</text>
</comment>
<keyword evidence="2" id="KW-0521">NADP</keyword>
<evidence type="ECO:0008006" key="7">
    <source>
        <dbReference type="Google" id="ProtNLM"/>
    </source>
</evidence>
<dbReference type="KEGG" id="pgu:PGUG_05254"/>
<dbReference type="GO" id="GO:0016616">
    <property type="term" value="F:oxidoreductase activity, acting on the CH-OH group of donors, NAD or NADP as acceptor"/>
    <property type="evidence" value="ECO:0007669"/>
    <property type="project" value="UniProtKB-ARBA"/>
</dbReference>
<evidence type="ECO:0000256" key="3">
    <source>
        <dbReference type="ARBA" id="ARBA00023002"/>
    </source>
</evidence>
<dbReference type="EMBL" id="CH408161">
    <property type="protein sequence ID" value="EDK41156.2"/>
    <property type="molecule type" value="Genomic_DNA"/>
</dbReference>
<dbReference type="Pfam" id="PF00106">
    <property type="entry name" value="adh_short"/>
    <property type="match status" value="1"/>
</dbReference>